<dbReference type="EMBL" id="JBDPGJ010000004">
    <property type="protein sequence ID" value="MEX0407837.1"/>
    <property type="molecule type" value="Genomic_DNA"/>
</dbReference>
<dbReference type="RefSeq" id="WP_367955701.1">
    <property type="nucleotide sequence ID" value="NZ_JBDPGJ010000004.1"/>
</dbReference>
<dbReference type="InterPro" id="IPR011227">
    <property type="entry name" value="UCP029730"/>
</dbReference>
<dbReference type="InterPro" id="IPR007709">
    <property type="entry name" value="N-FG_amidohydro"/>
</dbReference>
<gene>
    <name evidence="1" type="ORF">ABGN05_19430</name>
</gene>
<accession>A0ABV3SM47</accession>
<evidence type="ECO:0000313" key="1">
    <source>
        <dbReference type="EMBL" id="MEX0407837.1"/>
    </source>
</evidence>
<organism evidence="1 2">
    <name type="scientific">Aquibium pacificus</name>
    <dbReference type="NCBI Taxonomy" id="3153579"/>
    <lineage>
        <taxon>Bacteria</taxon>
        <taxon>Pseudomonadati</taxon>
        <taxon>Pseudomonadota</taxon>
        <taxon>Alphaproteobacteria</taxon>
        <taxon>Hyphomicrobiales</taxon>
        <taxon>Phyllobacteriaceae</taxon>
        <taxon>Aquibium</taxon>
    </lineage>
</organism>
<dbReference type="PIRSF" id="PIRSF029730">
    <property type="entry name" value="UCP029730"/>
    <property type="match status" value="1"/>
</dbReference>
<keyword evidence="2" id="KW-1185">Reference proteome</keyword>
<protein>
    <submittedName>
        <fullName evidence="1">N-formylglutamate amidohydrolase</fullName>
    </submittedName>
</protein>
<reference evidence="1 2" key="1">
    <citation type="submission" date="2024-05" db="EMBL/GenBank/DDBJ databases">
        <authorList>
            <person name="Jiang F."/>
        </authorList>
    </citation>
    <scope>NUCLEOTIDE SEQUENCE [LARGE SCALE GENOMIC DNA]</scope>
    <source>
        <strain evidence="1 2">LZ166</strain>
    </source>
</reference>
<sequence length="267" mass="29131">MLQYSDMVAKVLSPFDPRPVELLNGDGASPFVLSCEHAGRAIPEIFGDLGVAPADMERHIAYDIGAEGVSRHLSRILDAPLILQRYSRLVVDCNRPFEAPDSMPVVSDGTAVPANAGLSERARRQRFAEIQQPFHDTIAAVLDRRVQAGLPSVLISVHSFTPRLRGGPQRPWELGVLSNRDGSFAARFLAVFQARHPAIVSAHNEPYVVNDASDYTIPVHGERRGLPHLLLEIRNDLIVDEAGQSRWAAMVAEALVAANAKGNIDGR</sequence>
<proteinExistence type="predicted"/>
<dbReference type="Proteomes" id="UP001556692">
    <property type="component" value="Unassembled WGS sequence"/>
</dbReference>
<evidence type="ECO:0000313" key="2">
    <source>
        <dbReference type="Proteomes" id="UP001556692"/>
    </source>
</evidence>
<comment type="caution">
    <text evidence="1">The sequence shown here is derived from an EMBL/GenBank/DDBJ whole genome shotgun (WGS) entry which is preliminary data.</text>
</comment>
<dbReference type="Pfam" id="PF05013">
    <property type="entry name" value="FGase"/>
    <property type="match status" value="1"/>
</dbReference>
<dbReference type="Gene3D" id="3.40.630.40">
    <property type="entry name" value="Zn-dependent exopeptidases"/>
    <property type="match status" value="1"/>
</dbReference>
<name>A0ABV3SM47_9HYPH</name>
<dbReference type="SUPFAM" id="SSF53187">
    <property type="entry name" value="Zn-dependent exopeptidases"/>
    <property type="match status" value="1"/>
</dbReference>